<reference evidence="3" key="1">
    <citation type="submission" date="2016-06" db="UniProtKB">
        <authorList>
            <consortium name="WormBaseParasite"/>
        </authorList>
    </citation>
    <scope>IDENTIFICATION</scope>
</reference>
<protein>
    <submittedName>
        <fullName evidence="1 3">Uncharacterized protein</fullName>
    </submittedName>
</protein>
<reference evidence="1 2" key="2">
    <citation type="submission" date="2018-11" db="EMBL/GenBank/DDBJ databases">
        <authorList>
            <consortium name="Pathogen Informatics"/>
        </authorList>
    </citation>
    <scope>NUCLEOTIDE SEQUENCE [LARGE SCALE GENOMIC DNA]</scope>
    <source>
        <strain evidence="1 2">NST_G2</strain>
    </source>
</reference>
<sequence>MDGNGVGFVDNCDKAEHLAQFFASVFTREPELQINHVNSVVIDAGPLLENILFPEPLMERELRNLNEAKSSGPDDLPA</sequence>
<keyword evidence="2" id="KW-1185">Reference proteome</keyword>
<dbReference type="EMBL" id="UYSU01037225">
    <property type="protein sequence ID" value="VDL98766.1"/>
    <property type="molecule type" value="Genomic_DNA"/>
</dbReference>
<dbReference type="OrthoDB" id="6264139at2759"/>
<evidence type="ECO:0000313" key="2">
    <source>
        <dbReference type="Proteomes" id="UP000275846"/>
    </source>
</evidence>
<organism evidence="3">
    <name type="scientific">Schistocephalus solidus</name>
    <name type="common">Tapeworm</name>
    <dbReference type="NCBI Taxonomy" id="70667"/>
    <lineage>
        <taxon>Eukaryota</taxon>
        <taxon>Metazoa</taxon>
        <taxon>Spiralia</taxon>
        <taxon>Lophotrochozoa</taxon>
        <taxon>Platyhelminthes</taxon>
        <taxon>Cestoda</taxon>
        <taxon>Eucestoda</taxon>
        <taxon>Diphyllobothriidea</taxon>
        <taxon>Diphyllobothriidae</taxon>
        <taxon>Schistocephalus</taxon>
    </lineage>
</organism>
<name>A0A183T7D3_SCHSO</name>
<evidence type="ECO:0000313" key="1">
    <source>
        <dbReference type="EMBL" id="VDL98766.1"/>
    </source>
</evidence>
<dbReference type="WBParaSite" id="SSLN_0001284301-mRNA-1">
    <property type="protein sequence ID" value="SSLN_0001284301-mRNA-1"/>
    <property type="gene ID" value="SSLN_0001284301"/>
</dbReference>
<dbReference type="Proteomes" id="UP000275846">
    <property type="component" value="Unassembled WGS sequence"/>
</dbReference>
<dbReference type="AlphaFoldDB" id="A0A183T7D3"/>
<accession>A0A183T7D3</accession>
<evidence type="ECO:0000313" key="3">
    <source>
        <dbReference type="WBParaSite" id="SSLN_0001284301-mRNA-1"/>
    </source>
</evidence>
<gene>
    <name evidence="1" type="ORF">SSLN_LOCUS12381</name>
</gene>
<proteinExistence type="predicted"/>